<accession>A0ABT5YH64</accession>
<feature type="non-terminal residue" evidence="1">
    <location>
        <position position="1"/>
    </location>
</feature>
<dbReference type="RefSeq" id="WP_275710847.1">
    <property type="nucleotide sequence ID" value="NZ_JANCMW010000346.1"/>
</dbReference>
<organism evidence="1 2">
    <name type="scientific">Marinobacter iranensis</name>
    <dbReference type="NCBI Taxonomy" id="2962607"/>
    <lineage>
        <taxon>Bacteria</taxon>
        <taxon>Pseudomonadati</taxon>
        <taxon>Pseudomonadota</taxon>
        <taxon>Gammaproteobacteria</taxon>
        <taxon>Pseudomonadales</taxon>
        <taxon>Marinobacteraceae</taxon>
        <taxon>Marinobacter</taxon>
    </lineage>
</organism>
<gene>
    <name evidence="1" type="ORF">NLU14_22640</name>
</gene>
<evidence type="ECO:0000313" key="1">
    <source>
        <dbReference type="EMBL" id="MDF0753029.1"/>
    </source>
</evidence>
<reference evidence="1" key="1">
    <citation type="submission" date="2022-07" db="EMBL/GenBank/DDBJ databases">
        <title>Marinobacter iranensis a new bacterium isolate from a hipersaline lake in Iran.</title>
        <authorList>
            <person name="Mohammad A.M.A."/>
            <person name="Cristina S.-P."/>
            <person name="Antonio V."/>
        </authorList>
    </citation>
    <scope>NUCLEOTIDE SEQUENCE</scope>
    <source>
        <strain evidence="1">71-i</strain>
    </source>
</reference>
<dbReference type="EMBL" id="JANCMW010000346">
    <property type="protein sequence ID" value="MDF0753029.1"/>
    <property type="molecule type" value="Genomic_DNA"/>
</dbReference>
<dbReference type="Gene3D" id="3.20.20.140">
    <property type="entry name" value="Metal-dependent hydrolases"/>
    <property type="match status" value="1"/>
</dbReference>
<proteinExistence type="predicted"/>
<protein>
    <submittedName>
        <fullName evidence="1">Uncharacterized protein</fullName>
    </submittedName>
</protein>
<name>A0ABT5YH64_9GAMM</name>
<evidence type="ECO:0000313" key="2">
    <source>
        <dbReference type="Proteomes" id="UP001143391"/>
    </source>
</evidence>
<sequence length="82" mass="8670">APDNSGSIFAGQGAIIDLGADMDAVSKPRAFQFMEWGESGARAAGGSRPAAYAALRNVLFEVRDYIRAPGSYVDRGKDAFLT</sequence>
<dbReference type="Proteomes" id="UP001143391">
    <property type="component" value="Unassembled WGS sequence"/>
</dbReference>
<keyword evidence="2" id="KW-1185">Reference proteome</keyword>
<comment type="caution">
    <text evidence="1">The sequence shown here is derived from an EMBL/GenBank/DDBJ whole genome shotgun (WGS) entry which is preliminary data.</text>
</comment>
<feature type="non-terminal residue" evidence="1">
    <location>
        <position position="82"/>
    </location>
</feature>